<gene>
    <name evidence="1" type="ORF">MM817_03263</name>
</gene>
<protein>
    <submittedName>
        <fullName evidence="1">Uncharacterized protein</fullName>
    </submittedName>
</protein>
<evidence type="ECO:0000313" key="1">
    <source>
        <dbReference type="EMBL" id="MCI0184966.1"/>
    </source>
</evidence>
<proteinExistence type="predicted"/>
<sequence length="166" mass="18514">MIPLTLRLVPKVVAPGGKTKTVYILDLKIENMKLMDFIQQAPMISAAFAPAVEPVQLDELPEDLYVENNMVDAVPSEEPESFISDTEEYSRAAYAGREVKSKKGSHDLVAKIRLLQPSGEVIEAITDNLTVIEDTKIFQEGIAVWFKTMPSIRWPGRVELEMIVPA</sequence>
<organism evidence="1 2">
    <name type="scientific">Sulfoacidibacillus ferrooxidans</name>
    <dbReference type="NCBI Taxonomy" id="2005001"/>
    <lineage>
        <taxon>Bacteria</taxon>
        <taxon>Bacillati</taxon>
        <taxon>Bacillota</taxon>
        <taxon>Bacilli</taxon>
        <taxon>Bacillales</taxon>
        <taxon>Alicyclobacillaceae</taxon>
        <taxon>Sulfoacidibacillus</taxon>
    </lineage>
</organism>
<dbReference type="Proteomes" id="UP001139263">
    <property type="component" value="Unassembled WGS sequence"/>
</dbReference>
<evidence type="ECO:0000313" key="2">
    <source>
        <dbReference type="Proteomes" id="UP001139263"/>
    </source>
</evidence>
<dbReference type="AlphaFoldDB" id="A0A9X1VAZ9"/>
<name>A0A9X1VAZ9_9BACL</name>
<reference evidence="1" key="1">
    <citation type="submission" date="2022-03" db="EMBL/GenBank/DDBJ databases">
        <title>Draft Genome Sequence of Firmicute Strain S0AB, a Heterotrophic Iron/Sulfur-Oxidizing Extreme Acidophile.</title>
        <authorList>
            <person name="Vergara E."/>
            <person name="Pakostova E."/>
            <person name="Johnson D.B."/>
            <person name="Holmes D.S."/>
        </authorList>
    </citation>
    <scope>NUCLEOTIDE SEQUENCE</scope>
    <source>
        <strain evidence="1">S0AB</strain>
    </source>
</reference>
<keyword evidence="2" id="KW-1185">Reference proteome</keyword>
<accession>A0A9X1VAZ9</accession>
<dbReference type="EMBL" id="JALBUF010000045">
    <property type="protein sequence ID" value="MCI0184966.1"/>
    <property type="molecule type" value="Genomic_DNA"/>
</dbReference>
<comment type="caution">
    <text evidence="1">The sequence shown here is derived from an EMBL/GenBank/DDBJ whole genome shotgun (WGS) entry which is preliminary data.</text>
</comment>